<gene>
    <name evidence="7" type="ORF">SAMN04490208_2228</name>
</gene>
<dbReference type="PROSITE" id="PS50110">
    <property type="entry name" value="RESPONSE_REGULATORY"/>
    <property type="match status" value="1"/>
</dbReference>
<organism evidence="7 8">
    <name type="scientific">Pseudomonas poae</name>
    <dbReference type="NCBI Taxonomy" id="200451"/>
    <lineage>
        <taxon>Bacteria</taxon>
        <taxon>Pseudomonadati</taxon>
        <taxon>Pseudomonadota</taxon>
        <taxon>Gammaproteobacteria</taxon>
        <taxon>Pseudomonadales</taxon>
        <taxon>Pseudomonadaceae</taxon>
        <taxon>Pseudomonas</taxon>
    </lineage>
</organism>
<dbReference type="Gene3D" id="3.40.50.2300">
    <property type="match status" value="1"/>
</dbReference>
<evidence type="ECO:0000313" key="7">
    <source>
        <dbReference type="EMBL" id="SDO00915.1"/>
    </source>
</evidence>
<dbReference type="SMART" id="SM00448">
    <property type="entry name" value="REC"/>
    <property type="match status" value="1"/>
</dbReference>
<dbReference type="SUPFAM" id="SSF52172">
    <property type="entry name" value="CheY-like"/>
    <property type="match status" value="1"/>
</dbReference>
<dbReference type="PANTHER" id="PTHR45339:SF3">
    <property type="entry name" value="HISTIDINE KINASE"/>
    <property type="match status" value="1"/>
</dbReference>
<dbReference type="InterPro" id="IPR011006">
    <property type="entry name" value="CheY-like_superfamily"/>
</dbReference>
<dbReference type="SUPFAM" id="SSF47226">
    <property type="entry name" value="Histidine-containing phosphotransfer domain, HPT domain"/>
    <property type="match status" value="1"/>
</dbReference>
<keyword evidence="1 4" id="KW-0597">Phosphoprotein</keyword>
<evidence type="ECO:0000259" key="5">
    <source>
        <dbReference type="PROSITE" id="PS50110"/>
    </source>
</evidence>
<dbReference type="Proteomes" id="UP000181903">
    <property type="component" value="Chromosome I"/>
</dbReference>
<sequence length="272" mass="29555">MPGTFPEGSSCQAESDAAMPWDKRGTRVLVVDDHGTYRLLLSSLLGKLGIAHQCCCDGRQALDTMVAQPFDVVITDCRMPVMDGYAMTRELRRRERAAGSPACCVLALTASPGPLDIQRCLACGMDGWLVKPVGLGKLREVLRYWLSAPQARGRAVAHCASGLPVSRPTRASLIATFGSWDIAEPLLVNLIQEAQHDLTTLGQALVCLDGVLTTQRLHRLMGSIAFLGNTGLESQAVRLIEQVNQSGVSDNVLALQVFFREVENYLQYLSSL</sequence>
<keyword evidence="8" id="KW-1185">Reference proteome</keyword>
<name>A0ABY0RG11_9PSED</name>
<evidence type="ECO:0000256" key="4">
    <source>
        <dbReference type="PROSITE-ProRule" id="PRU00169"/>
    </source>
</evidence>
<dbReference type="InterPro" id="IPR008207">
    <property type="entry name" value="Sig_transdc_His_kin_Hpt_dom"/>
</dbReference>
<evidence type="ECO:0000256" key="2">
    <source>
        <dbReference type="ARBA" id="ARBA00023012"/>
    </source>
</evidence>
<evidence type="ECO:0000313" key="8">
    <source>
        <dbReference type="Proteomes" id="UP000181903"/>
    </source>
</evidence>
<dbReference type="EMBL" id="LT629706">
    <property type="protein sequence ID" value="SDO00915.1"/>
    <property type="molecule type" value="Genomic_DNA"/>
</dbReference>
<feature type="modified residue" description="Phosphohistidine" evidence="3">
    <location>
        <position position="218"/>
    </location>
</feature>
<dbReference type="CDD" id="cd17546">
    <property type="entry name" value="REC_hyHK_CKI1_RcsC-like"/>
    <property type="match status" value="1"/>
</dbReference>
<dbReference type="Pfam" id="PF00072">
    <property type="entry name" value="Response_reg"/>
    <property type="match status" value="1"/>
</dbReference>
<dbReference type="InterPro" id="IPR036641">
    <property type="entry name" value="HPT_dom_sf"/>
</dbReference>
<dbReference type="PANTHER" id="PTHR45339">
    <property type="entry name" value="HYBRID SIGNAL TRANSDUCTION HISTIDINE KINASE J"/>
    <property type="match status" value="1"/>
</dbReference>
<evidence type="ECO:0000259" key="6">
    <source>
        <dbReference type="PROSITE" id="PS50894"/>
    </source>
</evidence>
<evidence type="ECO:0000256" key="3">
    <source>
        <dbReference type="PROSITE-ProRule" id="PRU00110"/>
    </source>
</evidence>
<accession>A0ABY0RG11</accession>
<feature type="modified residue" description="4-aspartylphosphate" evidence="4">
    <location>
        <position position="76"/>
    </location>
</feature>
<protein>
    <submittedName>
        <fullName evidence="7">CheY chemotaxis protein or a CheY-like REC (Receiver) domain</fullName>
    </submittedName>
</protein>
<proteinExistence type="predicted"/>
<keyword evidence="2" id="KW-0902">Two-component regulatory system</keyword>
<dbReference type="PROSITE" id="PS50894">
    <property type="entry name" value="HPT"/>
    <property type="match status" value="1"/>
</dbReference>
<evidence type="ECO:0000256" key="1">
    <source>
        <dbReference type="ARBA" id="ARBA00022553"/>
    </source>
</evidence>
<reference evidence="7 8" key="1">
    <citation type="submission" date="2016-10" db="EMBL/GenBank/DDBJ databases">
        <authorList>
            <person name="Varghese N."/>
            <person name="Submissions S."/>
        </authorList>
    </citation>
    <scope>NUCLEOTIDE SEQUENCE [LARGE SCALE GENOMIC DNA]</scope>
    <source>
        <strain evidence="7 8">BS2776</strain>
    </source>
</reference>
<feature type="domain" description="Response regulatory" evidence="5">
    <location>
        <begin position="27"/>
        <end position="146"/>
    </location>
</feature>
<dbReference type="InterPro" id="IPR001789">
    <property type="entry name" value="Sig_transdc_resp-reg_receiver"/>
</dbReference>
<feature type="domain" description="HPt" evidence="6">
    <location>
        <begin position="179"/>
        <end position="272"/>
    </location>
</feature>